<dbReference type="AlphaFoldDB" id="A0AB34ITS7"/>
<feature type="region of interest" description="Disordered" evidence="1">
    <location>
        <begin position="32"/>
        <end position="51"/>
    </location>
</feature>
<name>A0AB34ITS7_PRYPA</name>
<reference evidence="2 3" key="1">
    <citation type="journal article" date="2024" name="Science">
        <title>Giant polyketide synthase enzymes in the biosynthesis of giant marine polyether toxins.</title>
        <authorList>
            <person name="Fallon T.R."/>
            <person name="Shende V.V."/>
            <person name="Wierzbicki I.H."/>
            <person name="Pendleton A.L."/>
            <person name="Watervoot N.F."/>
            <person name="Auber R.P."/>
            <person name="Gonzalez D.J."/>
            <person name="Wisecaver J.H."/>
            <person name="Moore B.S."/>
        </authorList>
    </citation>
    <scope>NUCLEOTIDE SEQUENCE [LARGE SCALE GENOMIC DNA]</scope>
    <source>
        <strain evidence="2 3">12B1</strain>
    </source>
</reference>
<accession>A0AB34ITS7</accession>
<keyword evidence="3" id="KW-1185">Reference proteome</keyword>
<proteinExistence type="predicted"/>
<gene>
    <name evidence="2" type="ORF">AB1Y20_008016</name>
</gene>
<organism evidence="2 3">
    <name type="scientific">Prymnesium parvum</name>
    <name type="common">Toxic golden alga</name>
    <dbReference type="NCBI Taxonomy" id="97485"/>
    <lineage>
        <taxon>Eukaryota</taxon>
        <taxon>Haptista</taxon>
        <taxon>Haptophyta</taxon>
        <taxon>Prymnesiophyceae</taxon>
        <taxon>Prymnesiales</taxon>
        <taxon>Prymnesiaceae</taxon>
        <taxon>Prymnesium</taxon>
    </lineage>
</organism>
<dbReference type="EMBL" id="JBGBPQ010000018">
    <property type="protein sequence ID" value="KAL1507165.1"/>
    <property type="molecule type" value="Genomic_DNA"/>
</dbReference>
<evidence type="ECO:0000313" key="2">
    <source>
        <dbReference type="EMBL" id="KAL1507165.1"/>
    </source>
</evidence>
<dbReference type="Proteomes" id="UP001515480">
    <property type="component" value="Unassembled WGS sequence"/>
</dbReference>
<sequence length="114" mass="13076">MDYAAFQNLNVIRPDHYCRLLIKVYRVWLGKQKQKTSDPRVPRPNGKKGITKERQYELDDLRRMATQVLPGEMPSAGRAATRAAGLWMLHAAEQIRISSFMFSRSDVARATIDV</sequence>
<evidence type="ECO:0000256" key="1">
    <source>
        <dbReference type="SAM" id="MobiDB-lite"/>
    </source>
</evidence>
<evidence type="ECO:0000313" key="3">
    <source>
        <dbReference type="Proteomes" id="UP001515480"/>
    </source>
</evidence>
<protein>
    <submittedName>
        <fullName evidence="2">Uncharacterized protein</fullName>
    </submittedName>
</protein>
<comment type="caution">
    <text evidence="2">The sequence shown here is derived from an EMBL/GenBank/DDBJ whole genome shotgun (WGS) entry which is preliminary data.</text>
</comment>